<proteinExistence type="predicted"/>
<dbReference type="RefSeq" id="WP_280756635.1">
    <property type="nucleotide sequence ID" value="NZ_JARXXW010000003.1"/>
</dbReference>
<accession>A0AA43M7G7</accession>
<keyword evidence="2" id="KW-1185">Reference proteome</keyword>
<reference evidence="1" key="1">
    <citation type="submission" date="2023-04" db="EMBL/GenBank/DDBJ databases">
        <title>Genome Encyclopedia of Bacteria and Archaea VI: Functional Genomics of Type Strains.</title>
        <authorList>
            <person name="Whitman W."/>
        </authorList>
    </citation>
    <scope>NUCLEOTIDE SEQUENCE</scope>
    <source>
        <strain evidence="1">Enz.4-51</strain>
    </source>
</reference>
<dbReference type="Proteomes" id="UP001161160">
    <property type="component" value="Unassembled WGS sequence"/>
</dbReference>
<dbReference type="InterPro" id="IPR038488">
    <property type="entry name" value="Integrase_DNA-bd_sf"/>
</dbReference>
<evidence type="ECO:0000313" key="1">
    <source>
        <dbReference type="EMBL" id="MDH6503596.1"/>
    </source>
</evidence>
<evidence type="ECO:0000313" key="2">
    <source>
        <dbReference type="Proteomes" id="UP001161160"/>
    </source>
</evidence>
<comment type="caution">
    <text evidence="1">The sequence shown here is derived from an EMBL/GenBank/DDBJ whole genome shotgun (WGS) entry which is preliminary data.</text>
</comment>
<name>A0AA43M7G7_9BURK</name>
<sequence length="55" mass="6481">MTIKLDFQTVKNIKQPGRYTDALVKGLHVWVKPNLTKYWIFRYTYKGISALLGKH</sequence>
<gene>
    <name evidence="1" type="ORF">M2127_000886</name>
</gene>
<protein>
    <recommendedName>
        <fullName evidence="3">Integrase DNA-binding domain-containing protein</fullName>
    </recommendedName>
</protein>
<evidence type="ECO:0008006" key="3">
    <source>
        <dbReference type="Google" id="ProtNLM"/>
    </source>
</evidence>
<dbReference type="EMBL" id="JARXYA010000003">
    <property type="protein sequence ID" value="MDH6503596.1"/>
    <property type="molecule type" value="Genomic_DNA"/>
</dbReference>
<organism evidence="1 2">
    <name type="scientific">Polynucleobacter sphagniphilus</name>
    <dbReference type="NCBI Taxonomy" id="1743169"/>
    <lineage>
        <taxon>Bacteria</taxon>
        <taxon>Pseudomonadati</taxon>
        <taxon>Pseudomonadota</taxon>
        <taxon>Betaproteobacteria</taxon>
        <taxon>Burkholderiales</taxon>
        <taxon>Burkholderiaceae</taxon>
        <taxon>Polynucleobacter</taxon>
    </lineage>
</organism>
<dbReference type="AlphaFoldDB" id="A0AA43M7G7"/>
<dbReference type="Gene3D" id="3.30.160.390">
    <property type="entry name" value="Integrase, DNA-binding domain"/>
    <property type="match status" value="1"/>
</dbReference>